<sequence>MARIASDQVVEFSLTEVQSDRVRQSRMLLGRLFTEDRLTPIALRAAINNPWQGQGRIIVREAAQGLYEFILPTEAAKNWVLQRTPWVINDKILHLRAWTPNITTRTFDEMAIAPFRVQMWDVREECCTQQFGRKIAISTLGRVLEAGIFSCTDTTNTFIKVKTLIDFSKPLRSQIWATNEETRSFWIRFKYEHLPSFCYNCGRVGHFRQNCMFDPPARKERFGPHMTTKKMGRKIFEEDDQMPRFSGHPNSVWINSNVRQKTGQDDREIRRTMPRQDPIPRKPRAVDDNPLWMGSSDSPFITTEEAEQRAKMGRSPLKFPIPKAAPKVNLGRQVRRGKGKVTAGGSPMEIDENRALNLVPRRRRRNGRSTRNDQGTAPTAALERKVKSTTRRTLPPDADGPPRKETDDVSRRRRLILENESEEEFVVRPVSSTRPDDDRPPIRQPVPCGFPAPQLSQSLTVPPSKATGKKKGESVRPGSSKTNGPAQDLQRPSACLTDPKARGKMGKSIGGLTGSRKPKKLTLAEPDEYTQACETGQADGAALESPPSPKSSPYSSIHKEGIVESEDTLSEDEAKIYELRRRVPSTSGVLKRLVKTARVSQVVKAFELGLAMTENGEDGNTKQSQSQACRDMLDTGVALAANTPLDEYGSNFSEIGAGVKKRHFDEIDGEMTDIPTPKKQFVEEKDEAKVEEASLEWPQPNK</sequence>
<keyword evidence="1" id="KW-0479">Metal-binding</keyword>
<gene>
    <name evidence="4" type="ORF">LTRI10_LOCUS19169</name>
</gene>
<dbReference type="GO" id="GO:0008270">
    <property type="term" value="F:zinc ion binding"/>
    <property type="evidence" value="ECO:0007669"/>
    <property type="project" value="UniProtKB-KW"/>
</dbReference>
<protein>
    <recommendedName>
        <fullName evidence="3">CCHC-type domain-containing protein</fullName>
    </recommendedName>
</protein>
<reference evidence="4 5" key="1">
    <citation type="submission" date="2024-04" db="EMBL/GenBank/DDBJ databases">
        <authorList>
            <person name="Fracassetti M."/>
        </authorList>
    </citation>
    <scope>NUCLEOTIDE SEQUENCE [LARGE SCALE GENOMIC DNA]</scope>
</reference>
<dbReference type="PANTHER" id="PTHR31286:SF178">
    <property type="entry name" value="DUF4283 DOMAIN-CONTAINING PROTEIN"/>
    <property type="match status" value="1"/>
</dbReference>
<feature type="domain" description="CCHC-type" evidence="3">
    <location>
        <begin position="198"/>
        <end position="211"/>
    </location>
</feature>
<feature type="region of interest" description="Disordered" evidence="2">
    <location>
        <begin position="259"/>
        <end position="571"/>
    </location>
</feature>
<dbReference type="InterPro" id="IPR040256">
    <property type="entry name" value="At4g02000-like"/>
</dbReference>
<dbReference type="Proteomes" id="UP001497516">
    <property type="component" value="Chromosome 3"/>
</dbReference>
<evidence type="ECO:0000313" key="4">
    <source>
        <dbReference type="EMBL" id="CAL1377523.1"/>
    </source>
</evidence>
<dbReference type="PANTHER" id="PTHR31286">
    <property type="entry name" value="GLYCINE-RICH CELL WALL STRUCTURAL PROTEIN 1.8-LIKE"/>
    <property type="match status" value="1"/>
</dbReference>
<dbReference type="InterPro" id="IPR001878">
    <property type="entry name" value="Znf_CCHC"/>
</dbReference>
<feature type="region of interest" description="Disordered" evidence="2">
    <location>
        <begin position="669"/>
        <end position="702"/>
    </location>
</feature>
<name>A0AAV2DV84_9ROSI</name>
<dbReference type="PROSITE" id="PS50158">
    <property type="entry name" value="ZF_CCHC"/>
    <property type="match status" value="1"/>
</dbReference>
<dbReference type="EMBL" id="OZ034816">
    <property type="protein sequence ID" value="CAL1377523.1"/>
    <property type="molecule type" value="Genomic_DNA"/>
</dbReference>
<accession>A0AAV2DV84</accession>
<dbReference type="AlphaFoldDB" id="A0AAV2DV84"/>
<evidence type="ECO:0000256" key="2">
    <source>
        <dbReference type="SAM" id="MobiDB-lite"/>
    </source>
</evidence>
<keyword evidence="5" id="KW-1185">Reference proteome</keyword>
<dbReference type="GO" id="GO:0003676">
    <property type="term" value="F:nucleic acid binding"/>
    <property type="evidence" value="ECO:0007669"/>
    <property type="project" value="InterPro"/>
</dbReference>
<feature type="compositionally biased region" description="Basic and acidic residues" evidence="2">
    <location>
        <begin position="278"/>
        <end position="287"/>
    </location>
</feature>
<evidence type="ECO:0000259" key="3">
    <source>
        <dbReference type="PROSITE" id="PS50158"/>
    </source>
</evidence>
<dbReference type="InterPro" id="IPR025558">
    <property type="entry name" value="DUF4283"/>
</dbReference>
<dbReference type="InterPro" id="IPR025836">
    <property type="entry name" value="Zn_knuckle_CX2CX4HX4C"/>
</dbReference>
<organism evidence="4 5">
    <name type="scientific">Linum trigynum</name>
    <dbReference type="NCBI Taxonomy" id="586398"/>
    <lineage>
        <taxon>Eukaryota</taxon>
        <taxon>Viridiplantae</taxon>
        <taxon>Streptophyta</taxon>
        <taxon>Embryophyta</taxon>
        <taxon>Tracheophyta</taxon>
        <taxon>Spermatophyta</taxon>
        <taxon>Magnoliopsida</taxon>
        <taxon>eudicotyledons</taxon>
        <taxon>Gunneridae</taxon>
        <taxon>Pentapetalae</taxon>
        <taxon>rosids</taxon>
        <taxon>fabids</taxon>
        <taxon>Malpighiales</taxon>
        <taxon>Linaceae</taxon>
        <taxon>Linum</taxon>
    </lineage>
</organism>
<keyword evidence="1" id="KW-0862">Zinc</keyword>
<keyword evidence="1" id="KW-0863">Zinc-finger</keyword>
<feature type="compositionally biased region" description="Basic and acidic residues" evidence="2">
    <location>
        <begin position="680"/>
        <end position="692"/>
    </location>
</feature>
<evidence type="ECO:0000256" key="1">
    <source>
        <dbReference type="PROSITE-ProRule" id="PRU00047"/>
    </source>
</evidence>
<proteinExistence type="predicted"/>
<feature type="compositionally biased region" description="Basic and acidic residues" evidence="2">
    <location>
        <begin position="262"/>
        <end position="271"/>
    </location>
</feature>
<feature type="compositionally biased region" description="Basic and acidic residues" evidence="2">
    <location>
        <begin position="400"/>
        <end position="410"/>
    </location>
</feature>
<dbReference type="Pfam" id="PF14111">
    <property type="entry name" value="DUF4283"/>
    <property type="match status" value="1"/>
</dbReference>
<evidence type="ECO:0000313" key="5">
    <source>
        <dbReference type="Proteomes" id="UP001497516"/>
    </source>
</evidence>
<dbReference type="Pfam" id="PF14392">
    <property type="entry name" value="zf-CCHC_4"/>
    <property type="match status" value="1"/>
</dbReference>